<keyword evidence="3" id="KW-1185">Reference proteome</keyword>
<dbReference type="EMBL" id="BLPG01000001">
    <property type="protein sequence ID" value="GFJ94710.1"/>
    <property type="molecule type" value="Genomic_DNA"/>
</dbReference>
<proteinExistence type="predicted"/>
<dbReference type="InterPro" id="IPR005184">
    <property type="entry name" value="DUF306_Meta_HslJ"/>
</dbReference>
<reference evidence="2 3" key="1">
    <citation type="submission" date="2020-03" db="EMBL/GenBank/DDBJ databases">
        <title>Whole genome shotgun sequence of Phytohabitans rumicis NBRC 108638.</title>
        <authorList>
            <person name="Komaki H."/>
            <person name="Tamura T."/>
        </authorList>
    </citation>
    <scope>NUCLEOTIDE SEQUENCE [LARGE SCALE GENOMIC DNA]</scope>
    <source>
        <strain evidence="2 3">NBRC 108638</strain>
    </source>
</reference>
<accession>A0A6V8LGD7</accession>
<dbReference type="AlphaFoldDB" id="A0A6V8LGD7"/>
<feature type="domain" description="DUF306" evidence="1">
    <location>
        <begin position="224"/>
        <end position="301"/>
    </location>
</feature>
<gene>
    <name evidence="2" type="ORF">Prum_083520</name>
</gene>
<comment type="caution">
    <text evidence="2">The sequence shown here is derived from an EMBL/GenBank/DDBJ whole genome shotgun (WGS) entry which is preliminary data.</text>
</comment>
<evidence type="ECO:0000313" key="3">
    <source>
        <dbReference type="Proteomes" id="UP000482960"/>
    </source>
</evidence>
<dbReference type="Pfam" id="PF03724">
    <property type="entry name" value="META"/>
    <property type="match status" value="1"/>
</dbReference>
<name>A0A6V8LGD7_9ACTN</name>
<sequence>MDRGNRWTSITVGTYMYKRAVALAVVLWFIAGCGAAAPDGSSGQPTDASAAAQAAGFDPVALIGSWRLTAPGEQPDAILRIAAEGYFLTLWRSCGVQPGSWRADHVGLFVAQLDGDGGCPAPHGADATPGWLRRATAFRIDGVDRVLLDASGVQVARLVPGGHPTPIPANVAPAWAEPPVVTDAARRELAPAAPLPPGLVPASRDVLDRRWVPADSGRDGPKGPFVELHRDGRWHGSDGCNDVAGRWTTGPSGVMLATAGPTTEIGCANILVGEWLARTRQAGLDREVLVLMDARGTELGRLRPI</sequence>
<evidence type="ECO:0000259" key="1">
    <source>
        <dbReference type="Pfam" id="PF03724"/>
    </source>
</evidence>
<dbReference type="PROSITE" id="PS51257">
    <property type="entry name" value="PROKAR_LIPOPROTEIN"/>
    <property type="match status" value="1"/>
</dbReference>
<protein>
    <recommendedName>
        <fullName evidence="1">DUF306 domain-containing protein</fullName>
    </recommendedName>
</protein>
<reference evidence="2 3" key="2">
    <citation type="submission" date="2020-03" db="EMBL/GenBank/DDBJ databases">
        <authorList>
            <person name="Ichikawa N."/>
            <person name="Kimura A."/>
            <person name="Kitahashi Y."/>
            <person name="Uohara A."/>
        </authorList>
    </citation>
    <scope>NUCLEOTIDE SEQUENCE [LARGE SCALE GENOMIC DNA]</scope>
    <source>
        <strain evidence="2 3">NBRC 108638</strain>
    </source>
</reference>
<dbReference type="Proteomes" id="UP000482960">
    <property type="component" value="Unassembled WGS sequence"/>
</dbReference>
<evidence type="ECO:0000313" key="2">
    <source>
        <dbReference type="EMBL" id="GFJ94710.1"/>
    </source>
</evidence>
<dbReference type="RefSeq" id="WP_173081941.1">
    <property type="nucleotide sequence ID" value="NZ_BAABJB010000020.1"/>
</dbReference>
<organism evidence="2 3">
    <name type="scientific">Phytohabitans rumicis</name>
    <dbReference type="NCBI Taxonomy" id="1076125"/>
    <lineage>
        <taxon>Bacteria</taxon>
        <taxon>Bacillati</taxon>
        <taxon>Actinomycetota</taxon>
        <taxon>Actinomycetes</taxon>
        <taxon>Micromonosporales</taxon>
        <taxon>Micromonosporaceae</taxon>
    </lineage>
</organism>